<reference evidence="7" key="1">
    <citation type="journal article" date="2018" name="Biotechnol. Bioeng.">
        <title>A reference genome of the Chinese hamster based on a hybrid assembly strategy.</title>
        <authorList>
            <person name="Rupp O."/>
            <person name="MacDonald M.L."/>
            <person name="Li S."/>
            <person name="Dhiman H."/>
            <person name="Polson S."/>
            <person name="Griep S."/>
            <person name="Heffner K."/>
            <person name="Hernandez I."/>
            <person name="Brinkrolf K."/>
            <person name="Jadhav V."/>
            <person name="Samoudi M."/>
            <person name="Hao H."/>
            <person name="Kingham B."/>
            <person name="Goesmann A."/>
            <person name="Betenbaugh M.J."/>
            <person name="Lewis N.E."/>
            <person name="Borth N."/>
            <person name="Lee K.H."/>
        </authorList>
    </citation>
    <scope>NUCLEOTIDE SEQUENCE [LARGE SCALE GENOMIC DNA]</scope>
    <source>
        <strain evidence="7">17A/GY</strain>
    </source>
</reference>
<keyword evidence="4" id="KW-0862">Zinc</keyword>
<keyword evidence="4" id="KW-0479">Metal-binding</keyword>
<dbReference type="GO" id="GO:0046427">
    <property type="term" value="P:positive regulation of receptor signaling pathway via JAK-STAT"/>
    <property type="evidence" value="ECO:0007669"/>
    <property type="project" value="TreeGrafter"/>
</dbReference>
<dbReference type="PANTHER" id="PTHR11417">
    <property type="entry name" value="SOMATOTROPIN,PROLACTIN"/>
    <property type="match status" value="1"/>
</dbReference>
<feature type="binding site" evidence="4">
    <location>
        <position position="205"/>
    </location>
    <ligand>
        <name>Zn(2+)</name>
        <dbReference type="ChEBI" id="CHEBI:29105"/>
    </ligand>
</feature>
<evidence type="ECO:0000256" key="1">
    <source>
        <dbReference type="ARBA" id="ARBA00004613"/>
    </source>
</evidence>
<dbReference type="Pfam" id="PF00103">
    <property type="entry name" value="Hormone_1"/>
    <property type="match status" value="1"/>
</dbReference>
<proteinExistence type="inferred from homology"/>
<evidence type="ECO:0000256" key="3">
    <source>
        <dbReference type="ARBA" id="ARBA00022525"/>
    </source>
</evidence>
<dbReference type="RefSeq" id="XP_027265372.1">
    <property type="nucleotide sequence ID" value="XM_027409571.1"/>
</dbReference>
<evidence type="ECO:0000256" key="6">
    <source>
        <dbReference type="SAM" id="SignalP"/>
    </source>
</evidence>
<dbReference type="InterPro" id="IPR009079">
    <property type="entry name" value="4_helix_cytokine-like_core"/>
</dbReference>
<dbReference type="KEGG" id="cge:100750898"/>
<feature type="signal peptide" evidence="6">
    <location>
        <begin position="1"/>
        <end position="30"/>
    </location>
</feature>
<dbReference type="PROSITE" id="PS00338">
    <property type="entry name" value="SOMATOTROPIN_2"/>
    <property type="match status" value="1"/>
</dbReference>
<keyword evidence="5" id="KW-0372">Hormone</keyword>
<dbReference type="InterPro" id="IPR018116">
    <property type="entry name" value="Somatotropin_CS"/>
</dbReference>
<reference evidence="7" key="2">
    <citation type="journal article" date="2020" name="Biotechnol. Bioeng.">
        <title>Chromosome-scale scaffolds for the Chinese hamster reference genome assembly to facilitate the study of the CHO epigenome.</title>
        <authorList>
            <person name="Hilliard W."/>
            <person name="MacDonald M."/>
            <person name="Lee K.H."/>
        </authorList>
    </citation>
    <scope>NUCLEOTIDE SEQUENCE [LARGE SCALE GENOMIC DNA]</scope>
    <source>
        <strain evidence="7">17A/GY</strain>
    </source>
</reference>
<dbReference type="GO" id="GO:0005179">
    <property type="term" value="F:hormone activity"/>
    <property type="evidence" value="ECO:0007669"/>
    <property type="project" value="UniProtKB-KW"/>
</dbReference>
<accession>A0A9J7FSQ8</accession>
<comment type="subcellular location">
    <subcellularLocation>
        <location evidence="1 5">Secreted</location>
    </subcellularLocation>
</comment>
<dbReference type="GO" id="GO:1903489">
    <property type="term" value="P:positive regulation of lactation"/>
    <property type="evidence" value="ECO:0007669"/>
    <property type="project" value="TreeGrafter"/>
</dbReference>
<dbReference type="RefSeq" id="XP_003509883.1">
    <property type="nucleotide sequence ID" value="XM_003509835.1"/>
</dbReference>
<protein>
    <submittedName>
        <fullName evidence="8">Prolactin-3B1</fullName>
    </submittedName>
</protein>
<gene>
    <name evidence="8" type="primary">LOC100750898</name>
</gene>
<dbReference type="GO" id="GO:0005148">
    <property type="term" value="F:prolactin receptor binding"/>
    <property type="evidence" value="ECO:0007669"/>
    <property type="project" value="TreeGrafter"/>
</dbReference>
<dbReference type="Gene3D" id="1.20.1250.10">
    <property type="match status" value="1"/>
</dbReference>
<keyword evidence="3" id="KW-0964">Secreted</keyword>
<dbReference type="PANTHER" id="PTHR11417:SF37">
    <property type="entry name" value="PROLACTIN-3B1"/>
    <property type="match status" value="1"/>
</dbReference>
<dbReference type="GO" id="GO:0005615">
    <property type="term" value="C:extracellular space"/>
    <property type="evidence" value="ECO:0007669"/>
    <property type="project" value="TreeGrafter"/>
</dbReference>
<evidence type="ECO:0000256" key="2">
    <source>
        <dbReference type="ARBA" id="ARBA00008474"/>
    </source>
</evidence>
<dbReference type="GO" id="GO:0008284">
    <property type="term" value="P:positive regulation of cell population proliferation"/>
    <property type="evidence" value="ECO:0007669"/>
    <property type="project" value="TreeGrafter"/>
</dbReference>
<evidence type="ECO:0000256" key="4">
    <source>
        <dbReference type="PIRSR" id="PIRSR601400-1"/>
    </source>
</evidence>
<dbReference type="PRINTS" id="PR00836">
    <property type="entry name" value="SOMATOTROPIN"/>
</dbReference>
<dbReference type="AlphaFoldDB" id="A0A9J7FSQ8"/>
<dbReference type="GO" id="GO:0031667">
    <property type="term" value="P:response to nutrient levels"/>
    <property type="evidence" value="ECO:0007669"/>
    <property type="project" value="TreeGrafter"/>
</dbReference>
<dbReference type="InterPro" id="IPR001400">
    <property type="entry name" value="Somatotropin/Prolactin"/>
</dbReference>
<dbReference type="GO" id="GO:0046872">
    <property type="term" value="F:metal ion binding"/>
    <property type="evidence" value="ECO:0007669"/>
    <property type="project" value="UniProtKB-KW"/>
</dbReference>
<organism evidence="7 8">
    <name type="scientific">Cricetulus griseus</name>
    <name type="common">Chinese hamster</name>
    <name type="synonym">Cricetulus barabensis griseus</name>
    <dbReference type="NCBI Taxonomy" id="10029"/>
    <lineage>
        <taxon>Eukaryota</taxon>
        <taxon>Metazoa</taxon>
        <taxon>Chordata</taxon>
        <taxon>Craniata</taxon>
        <taxon>Vertebrata</taxon>
        <taxon>Euteleostomi</taxon>
        <taxon>Mammalia</taxon>
        <taxon>Eutheria</taxon>
        <taxon>Euarchontoglires</taxon>
        <taxon>Glires</taxon>
        <taxon>Rodentia</taxon>
        <taxon>Myomorpha</taxon>
        <taxon>Muroidea</taxon>
        <taxon>Cricetidae</taxon>
        <taxon>Cricetinae</taxon>
        <taxon>Cricetulus</taxon>
    </lineage>
</organism>
<keyword evidence="6" id="KW-0732">Signal</keyword>
<reference evidence="8" key="3">
    <citation type="submission" date="2025-08" db="UniProtKB">
        <authorList>
            <consortium name="RefSeq"/>
        </authorList>
    </citation>
    <scope>IDENTIFICATION</scope>
    <source>
        <strain evidence="8">17A/GY</strain>
        <tissue evidence="8">Liver</tissue>
    </source>
</reference>
<dbReference type="CDD" id="cd10288">
    <property type="entry name" value="prolactin_like"/>
    <property type="match status" value="1"/>
</dbReference>
<dbReference type="Proteomes" id="UP001108280">
    <property type="component" value="Chromosome 3"/>
</dbReference>
<feature type="chain" id="PRO_5039942009" evidence="6">
    <location>
        <begin position="31"/>
        <end position="221"/>
    </location>
</feature>
<dbReference type="OrthoDB" id="9946219at2759"/>
<dbReference type="PROSITE" id="PS00266">
    <property type="entry name" value="SOMATOTROPIN_1"/>
    <property type="match status" value="1"/>
</dbReference>
<dbReference type="SMR" id="A0A9J7FSQ8"/>
<dbReference type="GO" id="GO:0030879">
    <property type="term" value="P:mammary gland development"/>
    <property type="evidence" value="ECO:0007669"/>
    <property type="project" value="TreeGrafter"/>
</dbReference>
<evidence type="ECO:0000313" key="7">
    <source>
        <dbReference type="Proteomes" id="UP001108280"/>
    </source>
</evidence>
<evidence type="ECO:0000256" key="5">
    <source>
        <dbReference type="RuleBase" id="RU003618"/>
    </source>
</evidence>
<dbReference type="GeneID" id="100750898"/>
<feature type="binding site" evidence="4">
    <location>
        <position position="50"/>
    </location>
    <ligand>
        <name>Zn(2+)</name>
        <dbReference type="ChEBI" id="CHEBI:29105"/>
    </ligand>
</feature>
<comment type="similarity">
    <text evidence="2 5">Belongs to the somatotropin/prolactin family.</text>
</comment>
<sequence>MQLSLTPLSFSGTLLLLAMSNLLLWEHVTSSPNPRLSTGSLYHRVVQLSHYTHDLASKLFSEFNIKFGRTVWRPSLMLCTCHTSSIPTPENREQVHQTTSEDLLKVTMRVLQAWEEPMKHMVAAVVALPDASYFMLSKTKELQGRVQGLLEGLKIILNRIQPGAVEDDITVWSGWSDLQSSDEDTRNIALYTLSRCLRRDTHKVDNYLKVLKCRDVHDNSC</sequence>
<dbReference type="SUPFAM" id="SSF47266">
    <property type="entry name" value="4-helical cytokines"/>
    <property type="match status" value="1"/>
</dbReference>
<evidence type="ECO:0000313" key="8">
    <source>
        <dbReference type="RefSeq" id="XP_027265372.1"/>
    </source>
</evidence>
<keyword evidence="7" id="KW-1185">Reference proteome</keyword>
<dbReference type="GO" id="GO:0007565">
    <property type="term" value="P:female pregnancy"/>
    <property type="evidence" value="ECO:0007669"/>
    <property type="project" value="TreeGrafter"/>
</dbReference>
<name>A0A9J7FSQ8_CRIGR</name>